<sequence>MDITKIPAGSNPPEDINVVIEVPQHGDPIKYELDKDSGAVFVDRFMHTAMHYPCNYGFVPNTLSDDGDPVDVLVVSQFPLIPGCVINCRPVGVLQMEDEAGMDAKVLAVPSSKLKPVYCNVQGPEDLPGFLTDQIRHFFEHYKDLESNKWVKVTGWGDAEAAKKEVMDSVEAYKAEA</sequence>
<keyword evidence="4 6" id="KW-0378">Hydrolase</keyword>
<organism evidence="7 8">
    <name type="scientific">Mariprofundus micogutta</name>
    <dbReference type="NCBI Taxonomy" id="1921010"/>
    <lineage>
        <taxon>Bacteria</taxon>
        <taxon>Pseudomonadati</taxon>
        <taxon>Pseudomonadota</taxon>
        <taxon>Candidatius Mariprofundia</taxon>
        <taxon>Mariprofundales</taxon>
        <taxon>Mariprofundaceae</taxon>
        <taxon>Mariprofundus</taxon>
    </lineage>
</organism>
<name>A0A1L8CLA3_9PROT</name>
<dbReference type="AlphaFoldDB" id="A0A1L8CLA3"/>
<proteinExistence type="inferred from homology"/>
<dbReference type="GO" id="GO:0005737">
    <property type="term" value="C:cytoplasm"/>
    <property type="evidence" value="ECO:0007669"/>
    <property type="project" value="UniProtKB-SubCell"/>
</dbReference>
<dbReference type="Pfam" id="PF00719">
    <property type="entry name" value="Pyrophosphatase"/>
    <property type="match status" value="1"/>
</dbReference>
<dbReference type="Proteomes" id="UP000231632">
    <property type="component" value="Unassembled WGS sequence"/>
</dbReference>
<evidence type="ECO:0000256" key="6">
    <source>
        <dbReference type="HAMAP-Rule" id="MF_00209"/>
    </source>
</evidence>
<feature type="binding site" evidence="6">
    <location>
        <position position="71"/>
    </location>
    <ligand>
        <name>Mg(2+)</name>
        <dbReference type="ChEBI" id="CHEBI:18420"/>
        <label>2</label>
    </ligand>
</feature>
<dbReference type="FunFam" id="3.90.80.10:FF:000001">
    <property type="entry name" value="Inorganic pyrophosphatase"/>
    <property type="match status" value="1"/>
</dbReference>
<protein>
    <recommendedName>
        <fullName evidence="6">Inorganic pyrophosphatase</fullName>
        <ecNumber evidence="6">3.6.1.1</ecNumber>
    </recommendedName>
    <alternativeName>
        <fullName evidence="6">Pyrophosphate phospho-hydrolase</fullName>
        <shortName evidence="6">PPase</shortName>
    </alternativeName>
</protein>
<accession>A0A1L8CLA3</accession>
<dbReference type="STRING" id="1921010.MMIC_P0648"/>
<keyword evidence="2 6" id="KW-0963">Cytoplasm</keyword>
<evidence type="ECO:0000256" key="2">
    <source>
        <dbReference type="ARBA" id="ARBA00022490"/>
    </source>
</evidence>
<keyword evidence="5 6" id="KW-0460">Magnesium</keyword>
<dbReference type="CDD" id="cd00412">
    <property type="entry name" value="pyrophosphatase"/>
    <property type="match status" value="1"/>
</dbReference>
<comment type="function">
    <text evidence="6">Catalyzes the hydrolysis of inorganic pyrophosphate (PPi) forming two phosphate ions.</text>
</comment>
<evidence type="ECO:0000256" key="5">
    <source>
        <dbReference type="ARBA" id="ARBA00022842"/>
    </source>
</evidence>
<dbReference type="InterPro" id="IPR036649">
    <property type="entry name" value="Pyrophosphatase_sf"/>
</dbReference>
<comment type="caution">
    <text evidence="7">The sequence shown here is derived from an EMBL/GenBank/DDBJ whole genome shotgun (WGS) entry which is preliminary data.</text>
</comment>
<comment type="subunit">
    <text evidence="6">Homohexamer.</text>
</comment>
<dbReference type="Gene3D" id="3.90.80.10">
    <property type="entry name" value="Inorganic pyrophosphatase"/>
    <property type="match status" value="1"/>
</dbReference>
<evidence type="ECO:0000313" key="8">
    <source>
        <dbReference type="Proteomes" id="UP000231632"/>
    </source>
</evidence>
<dbReference type="SUPFAM" id="SSF50324">
    <property type="entry name" value="Inorganic pyrophosphatase"/>
    <property type="match status" value="1"/>
</dbReference>
<dbReference type="EMBL" id="BDFD01000004">
    <property type="protein sequence ID" value="GAV19697.1"/>
    <property type="molecule type" value="Genomic_DNA"/>
</dbReference>
<dbReference type="InterPro" id="IPR008162">
    <property type="entry name" value="Pyrophosphatase"/>
</dbReference>
<comment type="catalytic activity">
    <reaction evidence="6">
        <text>diphosphate + H2O = 2 phosphate + H(+)</text>
        <dbReference type="Rhea" id="RHEA:24576"/>
        <dbReference type="ChEBI" id="CHEBI:15377"/>
        <dbReference type="ChEBI" id="CHEBI:15378"/>
        <dbReference type="ChEBI" id="CHEBI:33019"/>
        <dbReference type="ChEBI" id="CHEBI:43474"/>
        <dbReference type="EC" id="3.6.1.1"/>
    </reaction>
</comment>
<feature type="binding site" evidence="6">
    <location>
        <position position="56"/>
    </location>
    <ligand>
        <name>substrate</name>
    </ligand>
</feature>
<evidence type="ECO:0000256" key="4">
    <source>
        <dbReference type="ARBA" id="ARBA00022801"/>
    </source>
</evidence>
<feature type="binding site" evidence="6">
    <location>
        <position position="142"/>
    </location>
    <ligand>
        <name>substrate</name>
    </ligand>
</feature>
<feature type="binding site" evidence="6">
    <location>
        <position position="30"/>
    </location>
    <ligand>
        <name>substrate</name>
    </ligand>
</feature>
<keyword evidence="8" id="KW-1185">Reference proteome</keyword>
<dbReference type="PANTHER" id="PTHR10286">
    <property type="entry name" value="INORGANIC PYROPHOSPHATASE"/>
    <property type="match status" value="1"/>
</dbReference>
<dbReference type="OrthoDB" id="5296852at2"/>
<comment type="cofactor">
    <cofactor evidence="1 6">
        <name>Mg(2+)</name>
        <dbReference type="ChEBI" id="CHEBI:18420"/>
    </cofactor>
</comment>
<comment type="similarity">
    <text evidence="6">Belongs to the PPase family.</text>
</comment>
<evidence type="ECO:0000256" key="1">
    <source>
        <dbReference type="ARBA" id="ARBA00001946"/>
    </source>
</evidence>
<dbReference type="GO" id="GO:0006796">
    <property type="term" value="P:phosphate-containing compound metabolic process"/>
    <property type="evidence" value="ECO:0007669"/>
    <property type="project" value="InterPro"/>
</dbReference>
<dbReference type="GO" id="GO:0004427">
    <property type="term" value="F:inorganic diphosphate phosphatase activity"/>
    <property type="evidence" value="ECO:0007669"/>
    <property type="project" value="UniProtKB-UniRule"/>
</dbReference>
<dbReference type="PROSITE" id="PS00387">
    <property type="entry name" value="PPASE"/>
    <property type="match status" value="1"/>
</dbReference>
<evidence type="ECO:0000256" key="3">
    <source>
        <dbReference type="ARBA" id="ARBA00022723"/>
    </source>
</evidence>
<reference evidence="7 8" key="1">
    <citation type="journal article" date="2017" name="Arch. Microbiol.">
        <title>Mariprofundus micogutta sp. nov., a novel iron-oxidizing zetaproteobacterium isolated from a deep-sea hydrothermal field at the Bayonnaise knoll of the Izu-Ogasawara arc, and a description of Mariprofundales ord. nov. and Zetaproteobacteria classis nov.</title>
        <authorList>
            <person name="Makita H."/>
            <person name="Tanaka E."/>
            <person name="Mitsunobu S."/>
            <person name="Miyazaki M."/>
            <person name="Nunoura T."/>
            <person name="Uematsu K."/>
            <person name="Takaki Y."/>
            <person name="Nishi S."/>
            <person name="Shimamura S."/>
            <person name="Takai K."/>
        </authorList>
    </citation>
    <scope>NUCLEOTIDE SEQUENCE [LARGE SCALE GENOMIC DNA]</scope>
    <source>
        <strain evidence="7 8">ET2</strain>
    </source>
</reference>
<comment type="subcellular location">
    <subcellularLocation>
        <location evidence="6">Cytoplasm</location>
    </subcellularLocation>
</comment>
<feature type="binding site" evidence="6">
    <location>
        <position position="66"/>
    </location>
    <ligand>
        <name>Mg(2+)</name>
        <dbReference type="ChEBI" id="CHEBI:18420"/>
        <label>1</label>
    </ligand>
</feature>
<feature type="binding site" evidence="6">
    <location>
        <position position="103"/>
    </location>
    <ligand>
        <name>Mg(2+)</name>
        <dbReference type="ChEBI" id="CHEBI:18420"/>
        <label>1</label>
    </ligand>
</feature>
<feature type="binding site" evidence="6">
    <location>
        <position position="71"/>
    </location>
    <ligand>
        <name>Mg(2+)</name>
        <dbReference type="ChEBI" id="CHEBI:18420"/>
        <label>1</label>
    </ligand>
</feature>
<gene>
    <name evidence="6" type="primary">ppa</name>
    <name evidence="7" type="ORF">MMIC_P0648</name>
</gene>
<dbReference type="GO" id="GO:0000287">
    <property type="term" value="F:magnesium ion binding"/>
    <property type="evidence" value="ECO:0007669"/>
    <property type="project" value="UniProtKB-UniRule"/>
</dbReference>
<dbReference type="RefSeq" id="WP_072659022.1">
    <property type="nucleotide sequence ID" value="NZ_BDFD01000004.1"/>
</dbReference>
<dbReference type="EC" id="3.6.1.1" evidence="6"/>
<keyword evidence="3 6" id="KW-0479">Metal-binding</keyword>
<evidence type="ECO:0000313" key="7">
    <source>
        <dbReference type="EMBL" id="GAV19697.1"/>
    </source>
</evidence>
<feature type="binding site" evidence="6">
    <location>
        <position position="44"/>
    </location>
    <ligand>
        <name>substrate</name>
    </ligand>
</feature>
<dbReference type="NCBIfam" id="NF002317">
    <property type="entry name" value="PRK01250.1"/>
    <property type="match status" value="1"/>
</dbReference>
<dbReference type="HAMAP" id="MF_00209">
    <property type="entry name" value="Inorganic_PPase"/>
    <property type="match status" value="1"/>
</dbReference>